<dbReference type="SMART" id="SM00108">
    <property type="entry name" value="B_lectin"/>
    <property type="match status" value="1"/>
</dbReference>
<keyword evidence="3" id="KW-0378">Hydrolase</keyword>
<dbReference type="PANTHER" id="PTHR47359">
    <property type="entry name" value="PEPTIDOGLYCAN DL-ENDOPEPTIDASE CWLO"/>
    <property type="match status" value="1"/>
</dbReference>
<dbReference type="Proteomes" id="UP001142292">
    <property type="component" value="Unassembled WGS sequence"/>
</dbReference>
<dbReference type="InterPro" id="IPR036426">
    <property type="entry name" value="Bulb-type_lectin_dom_sf"/>
</dbReference>
<evidence type="ECO:0000256" key="3">
    <source>
        <dbReference type="ARBA" id="ARBA00022801"/>
    </source>
</evidence>
<dbReference type="Gene3D" id="2.90.10.10">
    <property type="entry name" value="Bulb-type lectin domain"/>
    <property type="match status" value="1"/>
</dbReference>
<keyword evidence="4" id="KW-0788">Thiol protease</keyword>
<dbReference type="PROSITE" id="PS50927">
    <property type="entry name" value="BULB_LECTIN"/>
    <property type="match status" value="1"/>
</dbReference>
<sequence>MNATLGRMPSRTAARLRLYVAAVGAALMVVTLVLGAATPALAWPAQISGNTSLDVGERLVSPNGRFQLSMQDNGNLVLRRVSDAKILWHPNADGLGAVKLKVSASGNAVLYQSDGDIVWASGTTRWAGGTVLYVSDSGNLVLRKDNGTVVWRVGTDPAVHGVEAMIEYATAQIGAPYDLGSHGPTYFDCSGLTYKAMQAGGFDIGGHKSAHSQYTSYAGIPWGDRRRGDLLFYDWEGDGHVDHVGTYLGGGQMIHTWEVGTPLQVTNLWTSDHMPKVARPFV</sequence>
<evidence type="ECO:0000313" key="8">
    <source>
        <dbReference type="Proteomes" id="UP001142292"/>
    </source>
</evidence>
<evidence type="ECO:0000256" key="2">
    <source>
        <dbReference type="ARBA" id="ARBA00022670"/>
    </source>
</evidence>
<dbReference type="SUPFAM" id="SSF54001">
    <property type="entry name" value="Cysteine proteinases"/>
    <property type="match status" value="1"/>
</dbReference>
<evidence type="ECO:0000259" key="6">
    <source>
        <dbReference type="PROSITE" id="PS51935"/>
    </source>
</evidence>
<reference evidence="7" key="1">
    <citation type="journal article" date="2014" name="Int. J. Syst. Evol. Microbiol.">
        <title>Complete genome of a new Firmicutes species belonging to the dominant human colonic microbiota ('Ruminococcus bicirculans') reveals two chromosomes and a selective capacity to utilize plant glucans.</title>
        <authorList>
            <consortium name="NISC Comparative Sequencing Program"/>
            <person name="Wegmann U."/>
            <person name="Louis P."/>
            <person name="Goesmann A."/>
            <person name="Henrissat B."/>
            <person name="Duncan S.H."/>
            <person name="Flint H.J."/>
        </authorList>
    </citation>
    <scope>NUCLEOTIDE SEQUENCE</scope>
    <source>
        <strain evidence="7">VKM Ac-1246</strain>
    </source>
</reference>
<organism evidence="7 8">
    <name type="scientific">Nocardioides luteus</name>
    <dbReference type="NCBI Taxonomy" id="1844"/>
    <lineage>
        <taxon>Bacteria</taxon>
        <taxon>Bacillati</taxon>
        <taxon>Actinomycetota</taxon>
        <taxon>Actinomycetes</taxon>
        <taxon>Propionibacteriales</taxon>
        <taxon>Nocardioidaceae</taxon>
        <taxon>Nocardioides</taxon>
    </lineage>
</organism>
<dbReference type="InterPro" id="IPR051794">
    <property type="entry name" value="PG_Endopeptidase_C40"/>
</dbReference>
<dbReference type="SUPFAM" id="SSF51110">
    <property type="entry name" value="alpha-D-mannose-specific plant lectins"/>
    <property type="match status" value="1"/>
</dbReference>
<accession>A0ABQ5T0P3</accession>
<dbReference type="EMBL" id="BSEL01000008">
    <property type="protein sequence ID" value="GLJ70012.1"/>
    <property type="molecule type" value="Genomic_DNA"/>
</dbReference>
<keyword evidence="8" id="KW-1185">Reference proteome</keyword>
<evidence type="ECO:0000313" key="7">
    <source>
        <dbReference type="EMBL" id="GLJ70012.1"/>
    </source>
</evidence>
<protein>
    <recommendedName>
        <fullName evidence="9">Bulb-type lectin domain-containing protein</fullName>
    </recommendedName>
</protein>
<dbReference type="Gene3D" id="3.90.1720.10">
    <property type="entry name" value="endopeptidase domain like (from Nostoc punctiforme)"/>
    <property type="match status" value="1"/>
</dbReference>
<evidence type="ECO:0008006" key="9">
    <source>
        <dbReference type="Google" id="ProtNLM"/>
    </source>
</evidence>
<dbReference type="InterPro" id="IPR001480">
    <property type="entry name" value="Bulb-type_lectin_dom"/>
</dbReference>
<dbReference type="Pfam" id="PF00877">
    <property type="entry name" value="NLPC_P60"/>
    <property type="match status" value="1"/>
</dbReference>
<feature type="domain" description="Bulb-type lectin" evidence="5">
    <location>
        <begin position="44"/>
        <end position="155"/>
    </location>
</feature>
<dbReference type="CDD" id="cd00028">
    <property type="entry name" value="B_lectin"/>
    <property type="match status" value="1"/>
</dbReference>
<name>A0ABQ5T0P3_9ACTN</name>
<feature type="domain" description="NlpC/P60" evidence="6">
    <location>
        <begin position="159"/>
        <end position="282"/>
    </location>
</feature>
<dbReference type="PANTHER" id="PTHR47359:SF3">
    <property type="entry name" value="NLP_P60 DOMAIN-CONTAINING PROTEIN-RELATED"/>
    <property type="match status" value="1"/>
</dbReference>
<keyword evidence="2" id="KW-0645">Protease</keyword>
<dbReference type="InterPro" id="IPR000064">
    <property type="entry name" value="NLP_P60_dom"/>
</dbReference>
<dbReference type="InterPro" id="IPR038765">
    <property type="entry name" value="Papain-like_cys_pep_sf"/>
</dbReference>
<dbReference type="PROSITE" id="PS51935">
    <property type="entry name" value="NLPC_P60"/>
    <property type="match status" value="1"/>
</dbReference>
<comment type="caution">
    <text evidence="7">The sequence shown here is derived from an EMBL/GenBank/DDBJ whole genome shotgun (WGS) entry which is preliminary data.</text>
</comment>
<comment type="similarity">
    <text evidence="1">Belongs to the peptidase C40 family.</text>
</comment>
<evidence type="ECO:0000256" key="1">
    <source>
        <dbReference type="ARBA" id="ARBA00007074"/>
    </source>
</evidence>
<proteinExistence type="inferred from homology"/>
<evidence type="ECO:0000256" key="4">
    <source>
        <dbReference type="ARBA" id="ARBA00022807"/>
    </source>
</evidence>
<evidence type="ECO:0000259" key="5">
    <source>
        <dbReference type="PROSITE" id="PS50927"/>
    </source>
</evidence>
<reference evidence="7" key="2">
    <citation type="submission" date="2023-01" db="EMBL/GenBank/DDBJ databases">
        <authorList>
            <person name="Sun Q."/>
            <person name="Evtushenko L."/>
        </authorList>
    </citation>
    <scope>NUCLEOTIDE SEQUENCE</scope>
    <source>
        <strain evidence="7">VKM Ac-1246</strain>
    </source>
</reference>
<gene>
    <name evidence="7" type="ORF">GCM10017579_40480</name>
</gene>